<sequence length="58" mass="6945">MMQPELTFQREVDVVRKDCRGDEPNVTRLEFGVRDRFAKMRDQYLKLLREKLGISSRS</sequence>
<comment type="caution">
    <text evidence="1">The sequence shown here is derived from an EMBL/GenBank/DDBJ whole genome shotgun (WGS) entry which is preliminary data.</text>
</comment>
<reference evidence="1 2" key="1">
    <citation type="submission" date="2023-10" db="EMBL/GenBank/DDBJ databases">
        <title>Sorlinia euscelidii gen. nov., sp. nov., an acetic acid bacteria isolated from the gut of Euscelidius variegatus emitter.</title>
        <authorList>
            <person name="Michoud G."/>
            <person name="Marasco R."/>
            <person name="Seferji K."/>
            <person name="Gonella E."/>
            <person name="Garuglieri E."/>
            <person name="Alma A."/>
            <person name="Mapelli F."/>
            <person name="Borin S."/>
            <person name="Daffonchio D."/>
            <person name="Crotti E."/>
        </authorList>
    </citation>
    <scope>NUCLEOTIDE SEQUENCE [LARGE SCALE GENOMIC DNA]</scope>
    <source>
        <strain evidence="1 2">EV16P</strain>
    </source>
</reference>
<keyword evidence="2" id="KW-1185">Reference proteome</keyword>
<organism evidence="1 2">
    <name type="scientific">Sorlinia euscelidii</name>
    <dbReference type="NCBI Taxonomy" id="3081148"/>
    <lineage>
        <taxon>Bacteria</taxon>
        <taxon>Pseudomonadati</taxon>
        <taxon>Pseudomonadota</taxon>
        <taxon>Alphaproteobacteria</taxon>
        <taxon>Acetobacterales</taxon>
        <taxon>Acetobacteraceae</taxon>
        <taxon>Sorlinia</taxon>
    </lineage>
</organism>
<dbReference type="Proteomes" id="UP001312908">
    <property type="component" value="Unassembled WGS sequence"/>
</dbReference>
<proteinExistence type="predicted"/>
<protein>
    <submittedName>
        <fullName evidence="1">Uncharacterized protein</fullName>
    </submittedName>
</protein>
<accession>A0ABU7U4J5</accession>
<evidence type="ECO:0000313" key="2">
    <source>
        <dbReference type="Proteomes" id="UP001312908"/>
    </source>
</evidence>
<gene>
    <name evidence="1" type="ORF">DOFOFD_11595</name>
</gene>
<dbReference type="EMBL" id="JAWJZY010000006">
    <property type="protein sequence ID" value="MEE8659643.1"/>
    <property type="molecule type" value="Genomic_DNA"/>
</dbReference>
<name>A0ABU7U4J5_9PROT</name>
<evidence type="ECO:0000313" key="1">
    <source>
        <dbReference type="EMBL" id="MEE8659643.1"/>
    </source>
</evidence>